<feature type="non-terminal residue" evidence="2">
    <location>
        <position position="1"/>
    </location>
</feature>
<dbReference type="GO" id="GO:0015833">
    <property type="term" value="P:peptide transport"/>
    <property type="evidence" value="ECO:0007669"/>
    <property type="project" value="TreeGrafter"/>
</dbReference>
<dbReference type="EMBL" id="QBMP01000437">
    <property type="protein sequence ID" value="PZO42024.1"/>
    <property type="molecule type" value="Genomic_DNA"/>
</dbReference>
<dbReference type="AlphaFoldDB" id="A0A2W4WAG0"/>
<evidence type="ECO:0000313" key="3">
    <source>
        <dbReference type="Proteomes" id="UP000249794"/>
    </source>
</evidence>
<protein>
    <submittedName>
        <fullName evidence="2">Peptide ABC transporter substrate-binding protein</fullName>
    </submittedName>
</protein>
<reference evidence="3" key="1">
    <citation type="submission" date="2018-04" db="EMBL/GenBank/DDBJ databases">
        <authorList>
            <person name="Cornet L."/>
        </authorList>
    </citation>
    <scope>NUCLEOTIDE SEQUENCE [LARGE SCALE GENOMIC DNA]</scope>
</reference>
<gene>
    <name evidence="2" type="ORF">DCF15_23090</name>
</gene>
<dbReference type="InterPro" id="IPR039424">
    <property type="entry name" value="SBP_5"/>
</dbReference>
<accession>A0A2W4WAG0</accession>
<organism evidence="2 3">
    <name type="scientific">Phormidesmis priestleyi</name>
    <dbReference type="NCBI Taxonomy" id="268141"/>
    <lineage>
        <taxon>Bacteria</taxon>
        <taxon>Bacillati</taxon>
        <taxon>Cyanobacteriota</taxon>
        <taxon>Cyanophyceae</taxon>
        <taxon>Leptolyngbyales</taxon>
        <taxon>Leptolyngbyaceae</taxon>
        <taxon>Phormidesmis</taxon>
    </lineage>
</organism>
<dbReference type="Gene3D" id="3.10.105.10">
    <property type="entry name" value="Dipeptide-binding Protein, Domain 3"/>
    <property type="match status" value="1"/>
</dbReference>
<dbReference type="PANTHER" id="PTHR30290">
    <property type="entry name" value="PERIPLASMIC BINDING COMPONENT OF ABC TRANSPORTER"/>
    <property type="match status" value="1"/>
</dbReference>
<evidence type="ECO:0000256" key="1">
    <source>
        <dbReference type="SAM" id="MobiDB-lite"/>
    </source>
</evidence>
<feature type="region of interest" description="Disordered" evidence="1">
    <location>
        <begin position="162"/>
        <end position="181"/>
    </location>
</feature>
<dbReference type="GO" id="GO:1904680">
    <property type="term" value="F:peptide transmembrane transporter activity"/>
    <property type="evidence" value="ECO:0007669"/>
    <property type="project" value="TreeGrafter"/>
</dbReference>
<dbReference type="PANTHER" id="PTHR30290:SF65">
    <property type="entry name" value="MONOACYL PHOSPHATIDYLINOSITOL TETRAMANNOSIDE-BINDING PROTEIN LPQW-RELATED"/>
    <property type="match status" value="1"/>
</dbReference>
<reference evidence="2 3" key="2">
    <citation type="submission" date="2018-06" db="EMBL/GenBank/DDBJ databases">
        <title>Metagenomic assembly of (sub)arctic Cyanobacteria and their associated microbiome from non-axenic cultures.</title>
        <authorList>
            <person name="Baurain D."/>
        </authorList>
    </citation>
    <scope>NUCLEOTIDE SEQUENCE [LARGE SCALE GENOMIC DNA]</scope>
    <source>
        <strain evidence="2">ULC027bin1</strain>
    </source>
</reference>
<dbReference type="SUPFAM" id="SSF53850">
    <property type="entry name" value="Periplasmic binding protein-like II"/>
    <property type="match status" value="1"/>
</dbReference>
<name>A0A2W4WAG0_9CYAN</name>
<sequence>PVRQQTQEMIKADLKAVGIEVEIRRVIVDDFFSADPAQTRSLNHFYADMQEYNAGSDTPDPAIYMSWWLCDEISSLKNQWQKTNNARYCNQTYDKTWEQASKELDPKKRALLFQQMNRILIQDVAVIPLVRRAETNGLSDRLIGVDPTPWDTSTWDIGTWASNRAPASVNPTDSEKTESAK</sequence>
<comment type="caution">
    <text evidence="2">The sequence shown here is derived from an EMBL/GenBank/DDBJ whole genome shotgun (WGS) entry which is preliminary data.</text>
</comment>
<dbReference type="Gene3D" id="3.40.190.10">
    <property type="entry name" value="Periplasmic binding protein-like II"/>
    <property type="match status" value="1"/>
</dbReference>
<evidence type="ECO:0000313" key="2">
    <source>
        <dbReference type="EMBL" id="PZO42024.1"/>
    </source>
</evidence>
<dbReference type="Proteomes" id="UP000249794">
    <property type="component" value="Unassembled WGS sequence"/>
</dbReference>
<proteinExistence type="predicted"/>